<dbReference type="RefSeq" id="WP_149160631.1">
    <property type="nucleotide sequence ID" value="NZ_CP043505.1"/>
</dbReference>
<dbReference type="InterPro" id="IPR022742">
    <property type="entry name" value="Hydrolase_4"/>
</dbReference>
<dbReference type="Proteomes" id="UP000324678">
    <property type="component" value="Chromosome"/>
</dbReference>
<accession>A0A5C1YIK4</accession>
<evidence type="ECO:0000313" key="2">
    <source>
        <dbReference type="EMBL" id="QEO14612.1"/>
    </source>
</evidence>
<dbReference type="EMBL" id="CP043505">
    <property type="protein sequence ID" value="QEO14612.1"/>
    <property type="molecule type" value="Genomic_DNA"/>
</dbReference>
<proteinExistence type="predicted"/>
<evidence type="ECO:0000259" key="1">
    <source>
        <dbReference type="Pfam" id="PF12146"/>
    </source>
</evidence>
<organism evidence="2 3">
    <name type="scientific">Agromyces intestinalis</name>
    <dbReference type="NCBI Taxonomy" id="2592652"/>
    <lineage>
        <taxon>Bacteria</taxon>
        <taxon>Bacillati</taxon>
        <taxon>Actinomycetota</taxon>
        <taxon>Actinomycetes</taxon>
        <taxon>Micrococcales</taxon>
        <taxon>Microbacteriaceae</taxon>
        <taxon>Agromyces</taxon>
    </lineage>
</organism>
<sequence>MHPIVTTAFASLRAAERVSPALAAGLAMPLFRSTRPPAGVRPGDRAVHDQARATTLRVAGREVRVYEWGSGGTTVLLSHGWRGRASQFGAIIRELRPEGVRLVAYDAPAAGGSPGRHADIRDWLAVISELQQRHGRFHTMIGHSFGSLATLTAVREGIATGGVVAIAGMADARYLVDGFGTLTGLGPATTDVLAARFARIIRSPGFEASGASAAPGARVATDATGSPDGWRRFDAARDPLPAEVPLLVVHDRGDREVAVGEALRLHTAHGERSRLVLTSGAGHNAVLGADATLDAVVAFVQGGLAAVDAANLSDATDLSDASNLSEAANLSDATNLGRAAARPVS</sequence>
<dbReference type="AlphaFoldDB" id="A0A5C1YIK4"/>
<protein>
    <submittedName>
        <fullName evidence="2">Alpha/beta hydrolase</fullName>
    </submittedName>
</protein>
<reference evidence="2 3" key="1">
    <citation type="submission" date="2019-09" db="EMBL/GenBank/DDBJ databases">
        <title>Genome sequencing of strain KACC 19306.</title>
        <authorList>
            <person name="Heo J."/>
            <person name="Kim S.-J."/>
            <person name="Kim J.-S."/>
            <person name="Hong S.-B."/>
            <person name="Kwon S.-W."/>
        </authorList>
    </citation>
    <scope>NUCLEOTIDE SEQUENCE [LARGE SCALE GENOMIC DNA]</scope>
    <source>
        <strain evidence="2 3">KACC 19306</strain>
    </source>
</reference>
<evidence type="ECO:0000313" key="3">
    <source>
        <dbReference type="Proteomes" id="UP000324678"/>
    </source>
</evidence>
<feature type="domain" description="Serine aminopeptidase S33" evidence="1">
    <location>
        <begin position="74"/>
        <end position="173"/>
    </location>
</feature>
<dbReference type="GO" id="GO:0016787">
    <property type="term" value="F:hydrolase activity"/>
    <property type="evidence" value="ECO:0007669"/>
    <property type="project" value="UniProtKB-KW"/>
</dbReference>
<name>A0A5C1YIK4_9MICO</name>
<dbReference type="InterPro" id="IPR029058">
    <property type="entry name" value="AB_hydrolase_fold"/>
</dbReference>
<dbReference type="Gene3D" id="3.40.50.1820">
    <property type="entry name" value="alpha/beta hydrolase"/>
    <property type="match status" value="1"/>
</dbReference>
<dbReference type="OrthoDB" id="9785847at2"/>
<gene>
    <name evidence="2" type="ORF">FLP10_09415</name>
</gene>
<keyword evidence="3" id="KW-1185">Reference proteome</keyword>
<dbReference type="SUPFAM" id="SSF53474">
    <property type="entry name" value="alpha/beta-Hydrolases"/>
    <property type="match status" value="1"/>
</dbReference>
<dbReference type="KEGG" id="ail:FLP10_09415"/>
<keyword evidence="2" id="KW-0378">Hydrolase</keyword>
<dbReference type="Pfam" id="PF12146">
    <property type="entry name" value="Hydrolase_4"/>
    <property type="match status" value="1"/>
</dbReference>